<organism evidence="2 3">
    <name type="scientific">Roseibium sediminicola</name>
    <dbReference type="NCBI Taxonomy" id="2933272"/>
    <lineage>
        <taxon>Bacteria</taxon>
        <taxon>Pseudomonadati</taxon>
        <taxon>Pseudomonadota</taxon>
        <taxon>Alphaproteobacteria</taxon>
        <taxon>Hyphomicrobiales</taxon>
        <taxon>Stappiaceae</taxon>
        <taxon>Roseibium</taxon>
    </lineage>
</organism>
<evidence type="ECO:0000313" key="2">
    <source>
        <dbReference type="EMBL" id="MCK7613804.1"/>
    </source>
</evidence>
<keyword evidence="1" id="KW-0732">Signal</keyword>
<feature type="chain" id="PRO_5045366221" evidence="1">
    <location>
        <begin position="30"/>
        <end position="146"/>
    </location>
</feature>
<dbReference type="PROSITE" id="PS51318">
    <property type="entry name" value="TAT"/>
    <property type="match status" value="1"/>
</dbReference>
<evidence type="ECO:0000256" key="1">
    <source>
        <dbReference type="SAM" id="SignalP"/>
    </source>
</evidence>
<keyword evidence="3" id="KW-1185">Reference proteome</keyword>
<dbReference type="InterPro" id="IPR006311">
    <property type="entry name" value="TAT_signal"/>
</dbReference>
<feature type="signal peptide" evidence="1">
    <location>
        <begin position="1"/>
        <end position="29"/>
    </location>
</feature>
<dbReference type="EMBL" id="JALNMJ010000011">
    <property type="protein sequence ID" value="MCK7613804.1"/>
    <property type="molecule type" value="Genomic_DNA"/>
</dbReference>
<dbReference type="Proteomes" id="UP001431221">
    <property type="component" value="Unassembled WGS sequence"/>
</dbReference>
<comment type="caution">
    <text evidence="2">The sequence shown here is derived from an EMBL/GenBank/DDBJ whole genome shotgun (WGS) entry which is preliminary data.</text>
</comment>
<evidence type="ECO:0000313" key="3">
    <source>
        <dbReference type="Proteomes" id="UP001431221"/>
    </source>
</evidence>
<gene>
    <name evidence="2" type="ORF">M0H32_16675</name>
</gene>
<reference evidence="2" key="1">
    <citation type="submission" date="2022-04" db="EMBL/GenBank/DDBJ databases">
        <title>Roseibium sp. CAU 1639 isolated from mud.</title>
        <authorList>
            <person name="Kim W."/>
        </authorList>
    </citation>
    <scope>NUCLEOTIDE SEQUENCE</scope>
    <source>
        <strain evidence="2">CAU 1639</strain>
    </source>
</reference>
<name>A0ABT0GWI6_9HYPH</name>
<protein>
    <submittedName>
        <fullName evidence="2">Tat pathway signal sequence domain protein</fullName>
    </submittedName>
</protein>
<proteinExistence type="predicted"/>
<dbReference type="RefSeq" id="WP_248156031.1">
    <property type="nucleotide sequence ID" value="NZ_JALNMJ010000011.1"/>
</dbReference>
<accession>A0ABT0GWI6</accession>
<sequence>MINRRKILGHALVAAGTTAAAGVALPAFAKDPLALTGYDPVSYFTGNTPLKGKPAFTATHNGLTYRFASEDNRDAFTSSPARYAPQYDGYCAYGVSRGYKVGVDPLAYKVVSGKLYLNFSRSVQRTWSRDIPGYVSKADKAWPGLN</sequence>
<dbReference type="NCBIfam" id="NF041384">
    <property type="entry name" value="YHS_seleno_dom"/>
    <property type="match status" value="1"/>
</dbReference>